<dbReference type="Proteomes" id="UP001234297">
    <property type="component" value="Chromosome 12"/>
</dbReference>
<comment type="caution">
    <text evidence="1">The sequence shown here is derived from an EMBL/GenBank/DDBJ whole genome shotgun (WGS) entry which is preliminary data.</text>
</comment>
<reference evidence="1 2" key="1">
    <citation type="journal article" date="2022" name="Hortic Res">
        <title>A haplotype resolved chromosomal level avocado genome allows analysis of novel avocado genes.</title>
        <authorList>
            <person name="Nath O."/>
            <person name="Fletcher S.J."/>
            <person name="Hayward A."/>
            <person name="Shaw L.M."/>
            <person name="Masouleh A.K."/>
            <person name="Furtado A."/>
            <person name="Henry R.J."/>
            <person name="Mitter N."/>
        </authorList>
    </citation>
    <scope>NUCLEOTIDE SEQUENCE [LARGE SCALE GENOMIC DNA]</scope>
    <source>
        <strain evidence="2">cv. Hass</strain>
    </source>
</reference>
<accession>A0ACC2K3W6</accession>
<dbReference type="EMBL" id="CM056820">
    <property type="protein sequence ID" value="KAJ8615803.1"/>
    <property type="molecule type" value="Genomic_DNA"/>
</dbReference>
<name>A0ACC2K3W6_PERAE</name>
<gene>
    <name evidence="1" type="ORF">MRB53_035175</name>
</gene>
<evidence type="ECO:0000313" key="1">
    <source>
        <dbReference type="EMBL" id="KAJ8615803.1"/>
    </source>
</evidence>
<protein>
    <submittedName>
        <fullName evidence="1">Uncharacterized protein</fullName>
    </submittedName>
</protein>
<organism evidence="1 2">
    <name type="scientific">Persea americana</name>
    <name type="common">Avocado</name>
    <dbReference type="NCBI Taxonomy" id="3435"/>
    <lineage>
        <taxon>Eukaryota</taxon>
        <taxon>Viridiplantae</taxon>
        <taxon>Streptophyta</taxon>
        <taxon>Embryophyta</taxon>
        <taxon>Tracheophyta</taxon>
        <taxon>Spermatophyta</taxon>
        <taxon>Magnoliopsida</taxon>
        <taxon>Magnoliidae</taxon>
        <taxon>Laurales</taxon>
        <taxon>Lauraceae</taxon>
        <taxon>Persea</taxon>
    </lineage>
</organism>
<evidence type="ECO:0000313" key="2">
    <source>
        <dbReference type="Proteomes" id="UP001234297"/>
    </source>
</evidence>
<proteinExistence type="predicted"/>
<sequence>MISAASATHLTLSFFFHGQNPRTERHHINPISSSLFRRRRRRNPPNPQNPKSPSDHQKLHLVLDLDDAYCRASSSLQSFFLSSQSKLNHFLSSGADTISDLQTLVSFDRKGRIVIACRQSSVEFIANLLVWSFVAFIAVRFLVKLGFRSGFGGLDLVRRRDRSLGGREVVVGRGMKEKSAFRGVVSPLSDVRGGERRVRESAAERRALREAAIPSWWPVSLPKPVVTVGKEEFQREAKRLVRAIMDNKMSGKDHTEDDIIQVRRICKTSGAKISFDTANACYSFYRASVDFVLHACSDVTCQPTLVQIDGEEVRQFIAGLADDIGLDKARAAKIVCAAVAARTRSRFLQAWALEIQGKRSEALNELLKICRIHQIFPLGEYSPEMEMVAQGLGNHLKLEQREHLFKLLAQVSSAESRRIAAKALGLDATVS</sequence>
<keyword evidence="2" id="KW-1185">Reference proteome</keyword>